<dbReference type="AlphaFoldDB" id="A0A5A7QKE4"/>
<keyword evidence="3" id="KW-1185">Reference proteome</keyword>
<comment type="caution">
    <text evidence="2">The sequence shown here is derived from an EMBL/GenBank/DDBJ whole genome shotgun (WGS) entry which is preliminary data.</text>
</comment>
<keyword evidence="2" id="KW-0031">Aminopeptidase</keyword>
<dbReference type="Proteomes" id="UP000325081">
    <property type="component" value="Unassembled WGS sequence"/>
</dbReference>
<evidence type="ECO:0000313" key="2">
    <source>
        <dbReference type="EMBL" id="GER45805.1"/>
    </source>
</evidence>
<feature type="region of interest" description="Disordered" evidence="1">
    <location>
        <begin position="191"/>
        <end position="214"/>
    </location>
</feature>
<keyword evidence="2" id="KW-0378">Hydrolase</keyword>
<organism evidence="2 3">
    <name type="scientific">Striga asiatica</name>
    <name type="common">Asiatic witchweed</name>
    <name type="synonym">Buchnera asiatica</name>
    <dbReference type="NCBI Taxonomy" id="4170"/>
    <lineage>
        <taxon>Eukaryota</taxon>
        <taxon>Viridiplantae</taxon>
        <taxon>Streptophyta</taxon>
        <taxon>Embryophyta</taxon>
        <taxon>Tracheophyta</taxon>
        <taxon>Spermatophyta</taxon>
        <taxon>Magnoliopsida</taxon>
        <taxon>eudicotyledons</taxon>
        <taxon>Gunneridae</taxon>
        <taxon>Pentapetalae</taxon>
        <taxon>asterids</taxon>
        <taxon>lamiids</taxon>
        <taxon>Lamiales</taxon>
        <taxon>Orobanchaceae</taxon>
        <taxon>Buchnereae</taxon>
        <taxon>Striga</taxon>
    </lineage>
</organism>
<reference evidence="3" key="1">
    <citation type="journal article" date="2019" name="Curr. Biol.">
        <title>Genome Sequence of Striga asiatica Provides Insight into the Evolution of Plant Parasitism.</title>
        <authorList>
            <person name="Yoshida S."/>
            <person name="Kim S."/>
            <person name="Wafula E.K."/>
            <person name="Tanskanen J."/>
            <person name="Kim Y.M."/>
            <person name="Honaas L."/>
            <person name="Yang Z."/>
            <person name="Spallek T."/>
            <person name="Conn C.E."/>
            <person name="Ichihashi Y."/>
            <person name="Cheong K."/>
            <person name="Cui S."/>
            <person name="Der J.P."/>
            <person name="Gundlach H."/>
            <person name="Jiao Y."/>
            <person name="Hori C."/>
            <person name="Ishida J.K."/>
            <person name="Kasahara H."/>
            <person name="Kiba T."/>
            <person name="Kim M.S."/>
            <person name="Koo N."/>
            <person name="Laohavisit A."/>
            <person name="Lee Y.H."/>
            <person name="Lumba S."/>
            <person name="McCourt P."/>
            <person name="Mortimer J.C."/>
            <person name="Mutuku J.M."/>
            <person name="Nomura T."/>
            <person name="Sasaki-Sekimoto Y."/>
            <person name="Seto Y."/>
            <person name="Wang Y."/>
            <person name="Wakatake T."/>
            <person name="Sakakibara H."/>
            <person name="Demura T."/>
            <person name="Yamaguchi S."/>
            <person name="Yoneyama K."/>
            <person name="Manabe R.I."/>
            <person name="Nelson D.C."/>
            <person name="Schulman A.H."/>
            <person name="Timko M.P."/>
            <person name="dePamphilis C.W."/>
            <person name="Choi D."/>
            <person name="Shirasu K."/>
        </authorList>
    </citation>
    <scope>NUCLEOTIDE SEQUENCE [LARGE SCALE GENOMIC DNA]</scope>
    <source>
        <strain evidence="3">cv. UVA1</strain>
    </source>
</reference>
<name>A0A5A7QKE4_STRAF</name>
<dbReference type="GO" id="GO:0004177">
    <property type="term" value="F:aminopeptidase activity"/>
    <property type="evidence" value="ECO:0007669"/>
    <property type="project" value="UniProtKB-KW"/>
</dbReference>
<evidence type="ECO:0000256" key="1">
    <source>
        <dbReference type="SAM" id="MobiDB-lite"/>
    </source>
</evidence>
<keyword evidence="2" id="KW-0645">Protease</keyword>
<protein>
    <submittedName>
        <fullName evidence="2">Aspartyl aminopeptidase</fullName>
    </submittedName>
</protein>
<feature type="compositionally biased region" description="Low complexity" evidence="1">
    <location>
        <begin position="126"/>
        <end position="142"/>
    </location>
</feature>
<feature type="compositionally biased region" description="Polar residues" evidence="1">
    <location>
        <begin position="200"/>
        <end position="214"/>
    </location>
</feature>
<feature type="region of interest" description="Disordered" evidence="1">
    <location>
        <begin position="105"/>
        <end position="150"/>
    </location>
</feature>
<accession>A0A5A7QKE4</accession>
<proteinExistence type="predicted"/>
<gene>
    <name evidence="2" type="ORF">STAS_22790</name>
</gene>
<dbReference type="EMBL" id="BKCP01007316">
    <property type="protein sequence ID" value="GER45805.1"/>
    <property type="molecule type" value="Genomic_DNA"/>
</dbReference>
<evidence type="ECO:0000313" key="3">
    <source>
        <dbReference type="Proteomes" id="UP000325081"/>
    </source>
</evidence>
<sequence length="214" mass="23419">MPRTSTPPRALRLRKTEVVEEALANRGCRQWWEMNGWTENDGGSSGRQVAETEPKIEQIAIVLSLIIKLHLSRRGFQSLIIPATLFSRRHVEIWNFSFAVGDPTADEQAEINPRRRPSTRNDDRLSSPSPTLLSRATLSPPTAGRRDEQRVSVVRPILRAVAVGHKPATFESSGSSVGLHLAAGTAAAALSGPCKKNGSRSRLLSSSHFPSNLL</sequence>